<dbReference type="AlphaFoldDB" id="A0A560F1M8"/>
<reference evidence="1 2" key="1">
    <citation type="submission" date="2019-06" db="EMBL/GenBank/DDBJ databases">
        <title>Genomic Encyclopedia of Type Strains, Phase IV (KMG-V): Genome sequencing to study the core and pangenomes of soil and plant-associated prokaryotes.</title>
        <authorList>
            <person name="Whitman W."/>
        </authorList>
    </citation>
    <scope>NUCLEOTIDE SEQUENCE [LARGE SCALE GENOMIC DNA]</scope>
    <source>
        <strain evidence="1 2">BR 11880</strain>
    </source>
</reference>
<evidence type="ECO:0000313" key="2">
    <source>
        <dbReference type="Proteomes" id="UP000319859"/>
    </source>
</evidence>
<dbReference type="EMBL" id="VITN01000014">
    <property type="protein sequence ID" value="TWB15530.1"/>
    <property type="molecule type" value="Genomic_DNA"/>
</dbReference>
<protein>
    <submittedName>
        <fullName evidence="1">Uncharacterized protein</fullName>
    </submittedName>
</protein>
<proteinExistence type="predicted"/>
<comment type="caution">
    <text evidence="1">The sequence shown here is derived from an EMBL/GenBank/DDBJ whole genome shotgun (WGS) entry which is preliminary data.</text>
</comment>
<sequence length="217" mass="23617">MAQAAPVADTIIYDQYQTDYEVNLDKDDRKHFNTARTTCMTGLSAEVWEKPGDKHPMDNGMYCLRLLEKSADVQRLPQDAQDLHDRGVLGVYENILAGKGLNPSASNARRLVEVIDTLSQNPAVRDSTGTVTFQLSDAPNVPFHSFPSVTIDAAFSKTVLNALQTGKMPTPSNMSEAALNDMTRACYRNAATNGACHDAGVAQAGNYLRKAKTAMGY</sequence>
<name>A0A560F1M8_9PROT</name>
<gene>
    <name evidence="1" type="ORF">FBZ89_114124</name>
</gene>
<organism evidence="1 2">
    <name type="scientific">Nitrospirillum amazonense</name>
    <dbReference type="NCBI Taxonomy" id="28077"/>
    <lineage>
        <taxon>Bacteria</taxon>
        <taxon>Pseudomonadati</taxon>
        <taxon>Pseudomonadota</taxon>
        <taxon>Alphaproteobacteria</taxon>
        <taxon>Rhodospirillales</taxon>
        <taxon>Azospirillaceae</taxon>
        <taxon>Nitrospirillum</taxon>
    </lineage>
</organism>
<dbReference type="Proteomes" id="UP000319859">
    <property type="component" value="Unassembled WGS sequence"/>
</dbReference>
<evidence type="ECO:0000313" key="1">
    <source>
        <dbReference type="EMBL" id="TWB15530.1"/>
    </source>
</evidence>
<accession>A0A560F1M8</accession>